<organism evidence="7 8">
    <name type="scientific">Paenirhodobacter populi</name>
    <dbReference type="NCBI Taxonomy" id="2306993"/>
    <lineage>
        <taxon>Bacteria</taxon>
        <taxon>Pseudomonadati</taxon>
        <taxon>Pseudomonadota</taxon>
        <taxon>Alphaproteobacteria</taxon>
        <taxon>Rhodobacterales</taxon>
        <taxon>Rhodobacter group</taxon>
        <taxon>Paenirhodobacter</taxon>
    </lineage>
</organism>
<reference evidence="7 8" key="1">
    <citation type="submission" date="2019-01" db="EMBL/GenBank/DDBJ databases">
        <title>Sinorhodobacter populi sp. nov. isolated from the symptomatic bark tissue of Populus euramericana canker.</title>
        <authorList>
            <person name="Xu G."/>
        </authorList>
    </citation>
    <scope>NUCLEOTIDE SEQUENCE [LARGE SCALE GENOMIC DNA]</scope>
    <source>
        <strain evidence="7 8">2D-5</strain>
    </source>
</reference>
<comment type="similarity">
    <text evidence="1 4">Belongs to the D-isomer specific 2-hydroxyacid dehydrogenase family.</text>
</comment>
<dbReference type="CDD" id="cd05299">
    <property type="entry name" value="CtBP_dh"/>
    <property type="match status" value="1"/>
</dbReference>
<dbReference type="PROSITE" id="PS00670">
    <property type="entry name" value="D_2_HYDROXYACID_DH_2"/>
    <property type="match status" value="1"/>
</dbReference>
<comment type="caution">
    <text evidence="7">The sequence shown here is derived from an EMBL/GenBank/DDBJ whole genome shotgun (WGS) entry which is preliminary data.</text>
</comment>
<feature type="domain" description="D-isomer specific 2-hydroxyacid dehydrogenase catalytic" evidence="5">
    <location>
        <begin position="31"/>
        <end position="317"/>
    </location>
</feature>
<dbReference type="GO" id="GO:0051287">
    <property type="term" value="F:NAD binding"/>
    <property type="evidence" value="ECO:0007669"/>
    <property type="project" value="InterPro"/>
</dbReference>
<dbReference type="Proteomes" id="UP000285710">
    <property type="component" value="Unassembled WGS sequence"/>
</dbReference>
<dbReference type="InterPro" id="IPR043322">
    <property type="entry name" value="CtBP"/>
</dbReference>
<dbReference type="InterPro" id="IPR006140">
    <property type="entry name" value="D-isomer_DH_NAD-bd"/>
</dbReference>
<dbReference type="Pfam" id="PF02826">
    <property type="entry name" value="2-Hacid_dh_C"/>
    <property type="match status" value="1"/>
</dbReference>
<dbReference type="SUPFAM" id="SSF52283">
    <property type="entry name" value="Formate/glycerate dehydrogenase catalytic domain-like"/>
    <property type="match status" value="1"/>
</dbReference>
<dbReference type="EMBL" id="SAUW01000001">
    <property type="protein sequence ID" value="RWR15427.1"/>
    <property type="molecule type" value="Genomic_DNA"/>
</dbReference>
<dbReference type="SUPFAM" id="SSF51735">
    <property type="entry name" value="NAD(P)-binding Rossmann-fold domains"/>
    <property type="match status" value="1"/>
</dbReference>
<sequence length="321" mass="33771">MTGSPLKLVVTDQAFGNTRHERAAAEAVGAQFAEYQCRSEDEALAAVAGAQAVLNNFAPMTRKVMAAMAPGAVIVRYGVGVDNVDLAAARDLGVRVCNVPDYGVEEVADHAAAMTLALARKLGRYDAGIRAGEWKIDRMVEGLRSLRDTTVGLIGLGRIARAYAVRMAAFGCRITGFDPFVTEDQARAIGITPLPREEVIATANVLSLHVPLTPETRHLIDADAIARMPAGAILINCSRGGLVDEAALAAALASGHLSGAGLDVFEKEPLPAGSPLRAAPNILMSPHAAFFSDASVDTLQRLASEEALRALRGEPLRCPLT</sequence>
<keyword evidence="2 4" id="KW-0560">Oxidoreductase</keyword>
<evidence type="ECO:0000313" key="7">
    <source>
        <dbReference type="EMBL" id="RWR15427.1"/>
    </source>
</evidence>
<dbReference type="Pfam" id="PF00389">
    <property type="entry name" value="2-Hacid_dh"/>
    <property type="match status" value="1"/>
</dbReference>
<evidence type="ECO:0000256" key="3">
    <source>
        <dbReference type="ARBA" id="ARBA00023027"/>
    </source>
</evidence>
<dbReference type="PANTHER" id="PTHR43761">
    <property type="entry name" value="D-ISOMER SPECIFIC 2-HYDROXYACID DEHYDROGENASE FAMILY PROTEIN (AFU_ORTHOLOGUE AFUA_1G13630)"/>
    <property type="match status" value="1"/>
</dbReference>
<keyword evidence="3" id="KW-0520">NAD</keyword>
<dbReference type="InterPro" id="IPR029753">
    <property type="entry name" value="D-isomer_DH_CS"/>
</dbReference>
<name>A0A443J4R0_9RHOB</name>
<dbReference type="InterPro" id="IPR050418">
    <property type="entry name" value="D-iso_2-hydroxyacid_DH_PdxB"/>
</dbReference>
<dbReference type="FunFam" id="3.40.50.720:FF:000203">
    <property type="entry name" value="D-3-phosphoglycerate dehydrogenase (SerA)"/>
    <property type="match status" value="1"/>
</dbReference>
<dbReference type="GO" id="GO:0016616">
    <property type="term" value="F:oxidoreductase activity, acting on the CH-OH group of donors, NAD or NADP as acceptor"/>
    <property type="evidence" value="ECO:0007669"/>
    <property type="project" value="InterPro"/>
</dbReference>
<dbReference type="RefSeq" id="WP_128268466.1">
    <property type="nucleotide sequence ID" value="NZ_SAUW01000001.1"/>
</dbReference>
<proteinExistence type="inferred from homology"/>
<dbReference type="Gene3D" id="3.40.50.720">
    <property type="entry name" value="NAD(P)-binding Rossmann-like Domain"/>
    <property type="match status" value="2"/>
</dbReference>
<dbReference type="InterPro" id="IPR006139">
    <property type="entry name" value="D-isomer_2_OHA_DH_cat_dom"/>
</dbReference>
<evidence type="ECO:0000259" key="6">
    <source>
        <dbReference type="Pfam" id="PF02826"/>
    </source>
</evidence>
<dbReference type="AlphaFoldDB" id="A0A443J4R0"/>
<accession>A0A443J4R0</accession>
<dbReference type="InterPro" id="IPR036291">
    <property type="entry name" value="NAD(P)-bd_dom_sf"/>
</dbReference>
<keyword evidence="8" id="KW-1185">Reference proteome</keyword>
<feature type="domain" description="D-isomer specific 2-hydroxyacid dehydrogenase NAD-binding" evidence="6">
    <location>
        <begin position="113"/>
        <end position="289"/>
    </location>
</feature>
<gene>
    <name evidence="7" type="ORF">D2T33_00690</name>
</gene>
<reference evidence="7 8" key="2">
    <citation type="submission" date="2019-01" db="EMBL/GenBank/DDBJ databases">
        <authorList>
            <person name="Li Y."/>
        </authorList>
    </citation>
    <scope>NUCLEOTIDE SEQUENCE [LARGE SCALE GENOMIC DNA]</scope>
    <source>
        <strain evidence="7 8">2D-5</strain>
    </source>
</reference>
<evidence type="ECO:0000256" key="2">
    <source>
        <dbReference type="ARBA" id="ARBA00023002"/>
    </source>
</evidence>
<dbReference type="PANTHER" id="PTHR43761:SF1">
    <property type="entry name" value="D-ISOMER SPECIFIC 2-HYDROXYACID DEHYDROGENASE CATALYTIC DOMAIN-CONTAINING PROTEIN-RELATED"/>
    <property type="match status" value="1"/>
</dbReference>
<dbReference type="GO" id="GO:0003714">
    <property type="term" value="F:transcription corepressor activity"/>
    <property type="evidence" value="ECO:0007669"/>
    <property type="project" value="InterPro"/>
</dbReference>
<protein>
    <submittedName>
        <fullName evidence="7">C-terminal binding protein</fullName>
    </submittedName>
</protein>
<evidence type="ECO:0000256" key="4">
    <source>
        <dbReference type="RuleBase" id="RU003719"/>
    </source>
</evidence>
<dbReference type="PROSITE" id="PS00671">
    <property type="entry name" value="D_2_HYDROXYACID_DH_3"/>
    <property type="match status" value="1"/>
</dbReference>
<evidence type="ECO:0000256" key="1">
    <source>
        <dbReference type="ARBA" id="ARBA00005854"/>
    </source>
</evidence>
<evidence type="ECO:0000259" key="5">
    <source>
        <dbReference type="Pfam" id="PF00389"/>
    </source>
</evidence>
<evidence type="ECO:0000313" key="8">
    <source>
        <dbReference type="Proteomes" id="UP000285710"/>
    </source>
</evidence>